<dbReference type="PANTHER" id="PTHR36930:SF1">
    <property type="entry name" value="MOSC DOMAIN-CONTAINING PROTEIN"/>
    <property type="match status" value="1"/>
</dbReference>
<dbReference type="Pfam" id="PF03476">
    <property type="entry name" value="MOSC_N"/>
    <property type="match status" value="1"/>
</dbReference>
<dbReference type="InterPro" id="IPR011037">
    <property type="entry name" value="Pyrv_Knase-like_insert_dom_sf"/>
</dbReference>
<evidence type="ECO:0000313" key="3">
    <source>
        <dbReference type="WBParaSite" id="MBELARI_LOCUS4380"/>
    </source>
</evidence>
<dbReference type="SUPFAM" id="SSF50800">
    <property type="entry name" value="PK beta-barrel domain-like"/>
    <property type="match status" value="1"/>
</dbReference>
<name>A0AAF3FBS9_9BILA</name>
<reference evidence="3" key="1">
    <citation type="submission" date="2024-02" db="UniProtKB">
        <authorList>
            <consortium name="WormBaseParasite"/>
        </authorList>
    </citation>
    <scope>IDENTIFICATION</scope>
</reference>
<dbReference type="GO" id="GO:0030170">
    <property type="term" value="F:pyridoxal phosphate binding"/>
    <property type="evidence" value="ECO:0007669"/>
    <property type="project" value="InterPro"/>
</dbReference>
<accession>A0AAF3FBS9</accession>
<dbReference type="GO" id="GO:0030151">
    <property type="term" value="F:molybdenum ion binding"/>
    <property type="evidence" value="ECO:0007669"/>
    <property type="project" value="InterPro"/>
</dbReference>
<dbReference type="Pfam" id="PF03473">
    <property type="entry name" value="MOSC"/>
    <property type="match status" value="1"/>
</dbReference>
<dbReference type="SUPFAM" id="SSF141673">
    <property type="entry name" value="MOSC N-terminal domain-like"/>
    <property type="match status" value="1"/>
</dbReference>
<dbReference type="InterPro" id="IPR005302">
    <property type="entry name" value="MoCF_Sase_C"/>
</dbReference>
<dbReference type="WBParaSite" id="MBELARI_LOCUS4380">
    <property type="protein sequence ID" value="MBELARI_LOCUS4380"/>
    <property type="gene ID" value="MBELARI_LOCUS4380"/>
</dbReference>
<keyword evidence="2" id="KW-1185">Reference proteome</keyword>
<protein>
    <recommendedName>
        <fullName evidence="1">MOSC domain-containing protein</fullName>
    </recommendedName>
</protein>
<organism evidence="2 3">
    <name type="scientific">Mesorhabditis belari</name>
    <dbReference type="NCBI Taxonomy" id="2138241"/>
    <lineage>
        <taxon>Eukaryota</taxon>
        <taxon>Metazoa</taxon>
        <taxon>Ecdysozoa</taxon>
        <taxon>Nematoda</taxon>
        <taxon>Chromadorea</taxon>
        <taxon>Rhabditida</taxon>
        <taxon>Rhabditina</taxon>
        <taxon>Rhabditomorpha</taxon>
        <taxon>Rhabditoidea</taxon>
        <taxon>Rhabditidae</taxon>
        <taxon>Mesorhabditinae</taxon>
        <taxon>Mesorhabditis</taxon>
    </lineage>
</organism>
<feature type="domain" description="MOSC" evidence="1">
    <location>
        <begin position="179"/>
        <end position="336"/>
    </location>
</feature>
<evidence type="ECO:0000259" key="1">
    <source>
        <dbReference type="PROSITE" id="PS51340"/>
    </source>
</evidence>
<dbReference type="InterPro" id="IPR052716">
    <property type="entry name" value="MOSC_domain"/>
</dbReference>
<sequence>MITKQDTTMLATFVGGAIAAYEIYRYFTRTQPSHLSDWVPVGRIKELYIYPLKSCRGKKVFSVFCDEMGVQHHENRDRMFLAVDQTGHFFTGRVKAQLLLVDATVEDGKLYLSYKEKKLEVDLNEVYQQRKVIQATLHENFRQDGLDCGDEAAKFMSEVLETESRLVVFTPGLYTARTCRPRKEWWRNPVPVRADDSYFVDLAPYMITTQESINELNQQLKREENPIDNVQFRGNIVIEKCQSAWDEDTWGELRFGDHPKATTLECFKPCTRCIFTTIDPKTAIRDPEQQPLKWLKEYRMPEGDLLQGLGAHPIFGVNAGAKIPGYIHEGQTVWARLKPTPF</sequence>
<dbReference type="PANTHER" id="PTHR36930">
    <property type="entry name" value="METAL-SULFUR CLUSTER BIOSYNTHESIS PROTEINS YUAD-RELATED"/>
    <property type="match status" value="1"/>
</dbReference>
<dbReference type="InterPro" id="IPR005303">
    <property type="entry name" value="MOCOS_middle"/>
</dbReference>
<proteinExistence type="predicted"/>
<evidence type="ECO:0000313" key="2">
    <source>
        <dbReference type="Proteomes" id="UP000887575"/>
    </source>
</evidence>
<dbReference type="AlphaFoldDB" id="A0AAF3FBS9"/>
<dbReference type="PROSITE" id="PS51340">
    <property type="entry name" value="MOSC"/>
    <property type="match status" value="1"/>
</dbReference>
<dbReference type="GO" id="GO:0003824">
    <property type="term" value="F:catalytic activity"/>
    <property type="evidence" value="ECO:0007669"/>
    <property type="project" value="InterPro"/>
</dbReference>
<dbReference type="Proteomes" id="UP000887575">
    <property type="component" value="Unassembled WGS sequence"/>
</dbReference>